<evidence type="ECO:0000313" key="1">
    <source>
        <dbReference type="EMBL" id="VFJ13460.1"/>
    </source>
</evidence>
<dbReference type="AlphaFoldDB" id="A0A484ICR3"/>
<keyword evidence="2" id="KW-1185">Reference proteome</keyword>
<dbReference type="KEGG" id="nfn:NFRAN_1138"/>
<gene>
    <name evidence="1" type="ORF">NFRAN_1138</name>
</gene>
<dbReference type="EMBL" id="LR216287">
    <property type="protein sequence ID" value="VFJ13460.1"/>
    <property type="molecule type" value="Genomic_DNA"/>
</dbReference>
<evidence type="ECO:0000313" key="2">
    <source>
        <dbReference type="Proteomes" id="UP000294299"/>
    </source>
</evidence>
<proteinExistence type="predicted"/>
<name>A0A484ICR3_9ARCH</name>
<reference evidence="1 2" key="1">
    <citation type="submission" date="2019-02" db="EMBL/GenBank/DDBJ databases">
        <authorList>
            <person name="Lehtovirta-Morley E L."/>
        </authorList>
    </citation>
    <scope>NUCLEOTIDE SEQUENCE [LARGE SCALE GENOMIC DNA]</scope>
    <source>
        <strain evidence="1">NFRAN1</strain>
    </source>
</reference>
<organism evidence="1 2">
    <name type="scientific">Candidatus Nitrosocosmicus franklandianus</name>
    <dbReference type="NCBI Taxonomy" id="1798806"/>
    <lineage>
        <taxon>Archaea</taxon>
        <taxon>Nitrososphaerota</taxon>
        <taxon>Nitrososphaeria</taxon>
        <taxon>Nitrososphaerales</taxon>
        <taxon>Nitrososphaeraceae</taxon>
        <taxon>Candidatus Nitrosocosmicus</taxon>
    </lineage>
</organism>
<protein>
    <submittedName>
        <fullName evidence="1">Uncharacterized protein</fullName>
    </submittedName>
</protein>
<sequence length="49" mass="5628">MDSLRSGDYSQGYGRLHRIRNAASRRAIAFYISMFLNKSELLATSRLFS</sequence>
<dbReference type="Proteomes" id="UP000294299">
    <property type="component" value="Chromosome NFRAN"/>
</dbReference>
<accession>A0A484ICR3</accession>